<dbReference type="OrthoDB" id="5823276at2759"/>
<keyword evidence="2" id="KW-1185">Reference proteome</keyword>
<name>A0A0B1TLV8_OESDE</name>
<dbReference type="EMBL" id="KN549301">
    <property type="protein sequence ID" value="KHJ98533.1"/>
    <property type="molecule type" value="Genomic_DNA"/>
</dbReference>
<evidence type="ECO:0000313" key="2">
    <source>
        <dbReference type="Proteomes" id="UP000053660"/>
    </source>
</evidence>
<proteinExistence type="predicted"/>
<organism evidence="1 2">
    <name type="scientific">Oesophagostomum dentatum</name>
    <name type="common">Nodular worm</name>
    <dbReference type="NCBI Taxonomy" id="61180"/>
    <lineage>
        <taxon>Eukaryota</taxon>
        <taxon>Metazoa</taxon>
        <taxon>Ecdysozoa</taxon>
        <taxon>Nematoda</taxon>
        <taxon>Chromadorea</taxon>
        <taxon>Rhabditida</taxon>
        <taxon>Rhabditina</taxon>
        <taxon>Rhabditomorpha</taxon>
        <taxon>Strongyloidea</taxon>
        <taxon>Strongylidae</taxon>
        <taxon>Oesophagostomum</taxon>
    </lineage>
</organism>
<gene>
    <name evidence="1" type="ORF">OESDEN_01483</name>
</gene>
<protein>
    <submittedName>
        <fullName evidence="1">Uncharacterized protein</fullName>
    </submittedName>
</protein>
<dbReference type="AlphaFoldDB" id="A0A0B1TLV8"/>
<dbReference type="Proteomes" id="UP000053660">
    <property type="component" value="Unassembled WGS sequence"/>
</dbReference>
<reference evidence="1 2" key="1">
    <citation type="submission" date="2014-03" db="EMBL/GenBank/DDBJ databases">
        <title>Draft genome of the hookworm Oesophagostomum dentatum.</title>
        <authorList>
            <person name="Mitreva M."/>
        </authorList>
    </citation>
    <scope>NUCLEOTIDE SEQUENCE [LARGE SCALE GENOMIC DNA]</scope>
    <source>
        <strain evidence="1 2">OD-Hann</strain>
    </source>
</reference>
<evidence type="ECO:0000313" key="1">
    <source>
        <dbReference type="EMBL" id="KHJ98533.1"/>
    </source>
</evidence>
<accession>A0A0B1TLV8</accession>
<sequence>MAVFRSFALRRLEEELRDFTLADFFEKLKMEDQAFEGWLRSIGLLATPRCRSCQHLMRLDNNINVWICHRRGCRFGPTGNSKPTVNIRKDSFFSKAKIPLSEIFAMSYFWLHNIGLVGDKDYELGVGHTSVTQCHTETSTMTILVIVTMAAFQIFALRRLEEELRDFTLSDIFEKLKVEDQAFEGWLRSIGLLATPRCRSCQHLMRLDNNINVWICHRRECRFGPTGNSKPTINIRKDSFFSKAKIPLSEIFAMSYFWLHNIGLVGDKDYELGVGHTSVMQWEKYFRAFVTSISEETGLSLVALGRTKPASPSESMIAGAGFEDISGTSEATKGGVANRSWFWCDVAMPGRSCG</sequence>